<dbReference type="GeneID" id="27340632"/>
<accession>A0A0D2A314</accession>
<name>A0A0D2A314_9EURO</name>
<evidence type="ECO:0000313" key="3">
    <source>
        <dbReference type="Proteomes" id="UP000054466"/>
    </source>
</evidence>
<feature type="region of interest" description="Disordered" evidence="1">
    <location>
        <begin position="1"/>
        <end position="21"/>
    </location>
</feature>
<dbReference type="InterPro" id="IPR021858">
    <property type="entry name" value="Fun_TF"/>
</dbReference>
<dbReference type="AlphaFoldDB" id="A0A0D2A314"/>
<dbReference type="Proteomes" id="UP000054466">
    <property type="component" value="Unassembled WGS sequence"/>
</dbReference>
<keyword evidence="3" id="KW-1185">Reference proteome</keyword>
<evidence type="ECO:0000256" key="1">
    <source>
        <dbReference type="SAM" id="MobiDB-lite"/>
    </source>
</evidence>
<dbReference type="HOGENOM" id="CLU_849927_0_0_1"/>
<evidence type="ECO:0008006" key="4">
    <source>
        <dbReference type="Google" id="ProtNLM"/>
    </source>
</evidence>
<reference evidence="2 3" key="1">
    <citation type="submission" date="2015-01" db="EMBL/GenBank/DDBJ databases">
        <title>The Genome Sequence of Cladophialophora immunda CBS83496.</title>
        <authorList>
            <consortium name="The Broad Institute Genomics Platform"/>
            <person name="Cuomo C."/>
            <person name="de Hoog S."/>
            <person name="Gorbushina A."/>
            <person name="Stielow B."/>
            <person name="Teixiera M."/>
            <person name="Abouelleil A."/>
            <person name="Chapman S.B."/>
            <person name="Priest M."/>
            <person name="Young S.K."/>
            <person name="Wortman J."/>
            <person name="Nusbaum C."/>
            <person name="Birren B."/>
        </authorList>
    </citation>
    <scope>NUCLEOTIDE SEQUENCE [LARGE SCALE GENOMIC DNA]</scope>
    <source>
        <strain evidence="2 3">CBS 83496</strain>
    </source>
</reference>
<protein>
    <recommendedName>
        <fullName evidence="4">Transcription factor domain-containing protein</fullName>
    </recommendedName>
</protein>
<dbReference type="OrthoDB" id="10469814at2759"/>
<dbReference type="RefSeq" id="XP_016254887.1">
    <property type="nucleotide sequence ID" value="XM_016387959.1"/>
</dbReference>
<feature type="compositionally biased region" description="Polar residues" evidence="1">
    <location>
        <begin position="116"/>
        <end position="125"/>
    </location>
</feature>
<dbReference type="VEuPathDB" id="FungiDB:PV07_01438"/>
<sequence length="327" mass="36382">MSAILAPATEGKEGSNVLKSNDNSQDGMLLFINQHLVKGSQTVRRPDRRIVGSHVQRVIRKRKRLSAEIRLMPATFPGTRRESHARQLGWIEKSHLNNRGPTYDSSGQPKPCSGKPGSNQGYFPTYQNLEKEDETNENEKKPLLQPATEWLRQSGADLELAMQIPAGEAKLLGPNIFRLFFQCYLENFIPVTFPAYTHGEEHTCWIIQTARANQMVFFAIVAAGASICARLPETVDSRCAISGTSNIPTGQIFTIKMAALKHIRHTFTHYQARDLITILYSVTCLAIAAIMDGDTPSLKIHSTGLRYLVSSINSSDIPRHVLEVVLS</sequence>
<feature type="compositionally biased region" description="Polar residues" evidence="1">
    <location>
        <begin position="97"/>
        <end position="108"/>
    </location>
</feature>
<dbReference type="Pfam" id="PF11951">
    <property type="entry name" value="Fungal_trans_2"/>
    <property type="match status" value="1"/>
</dbReference>
<gene>
    <name evidence="2" type="ORF">PV07_01438</name>
</gene>
<organism evidence="2 3">
    <name type="scientific">Cladophialophora immunda</name>
    <dbReference type="NCBI Taxonomy" id="569365"/>
    <lineage>
        <taxon>Eukaryota</taxon>
        <taxon>Fungi</taxon>
        <taxon>Dikarya</taxon>
        <taxon>Ascomycota</taxon>
        <taxon>Pezizomycotina</taxon>
        <taxon>Eurotiomycetes</taxon>
        <taxon>Chaetothyriomycetidae</taxon>
        <taxon>Chaetothyriales</taxon>
        <taxon>Herpotrichiellaceae</taxon>
        <taxon>Cladophialophora</taxon>
    </lineage>
</organism>
<evidence type="ECO:0000313" key="2">
    <source>
        <dbReference type="EMBL" id="KIW34671.1"/>
    </source>
</evidence>
<proteinExistence type="predicted"/>
<feature type="region of interest" description="Disordered" evidence="1">
    <location>
        <begin position="92"/>
        <end position="125"/>
    </location>
</feature>
<dbReference type="EMBL" id="KN847040">
    <property type="protein sequence ID" value="KIW34671.1"/>
    <property type="molecule type" value="Genomic_DNA"/>
</dbReference>